<feature type="region of interest" description="Disordered" evidence="6">
    <location>
        <begin position="564"/>
        <end position="601"/>
    </location>
</feature>
<name>A0ABQ0KW20_MYCCL</name>
<evidence type="ECO:0000259" key="7">
    <source>
        <dbReference type="PROSITE" id="PS50051"/>
    </source>
</evidence>
<dbReference type="InterPro" id="IPR012340">
    <property type="entry name" value="NA-bd_OB-fold"/>
</dbReference>
<dbReference type="InterPro" id="IPR001208">
    <property type="entry name" value="MCM_dom"/>
</dbReference>
<dbReference type="PANTHER" id="PTHR11630:SF26">
    <property type="entry name" value="DNA REPLICATION LICENSING FACTOR MCM7"/>
    <property type="match status" value="1"/>
</dbReference>
<feature type="compositionally biased region" description="Basic residues" evidence="6">
    <location>
        <begin position="570"/>
        <end position="581"/>
    </location>
</feature>
<keyword evidence="5" id="KW-0378">Hydrolase</keyword>
<evidence type="ECO:0000256" key="2">
    <source>
        <dbReference type="ARBA" id="ARBA00022840"/>
    </source>
</evidence>
<keyword evidence="3 5" id="KW-0131">Cell cycle</keyword>
<dbReference type="PROSITE" id="PS50051">
    <property type="entry name" value="MCM_2"/>
    <property type="match status" value="1"/>
</dbReference>
<keyword evidence="1 4" id="KW-0547">Nucleotide-binding</keyword>
<keyword evidence="5" id="KW-0235">DNA replication</keyword>
<evidence type="ECO:0000256" key="1">
    <source>
        <dbReference type="ARBA" id="ARBA00022741"/>
    </source>
</evidence>
<comment type="catalytic activity">
    <reaction evidence="5">
        <text>ATP + H2O = ADP + phosphate + H(+)</text>
        <dbReference type="Rhea" id="RHEA:13065"/>
        <dbReference type="ChEBI" id="CHEBI:15377"/>
        <dbReference type="ChEBI" id="CHEBI:15378"/>
        <dbReference type="ChEBI" id="CHEBI:30616"/>
        <dbReference type="ChEBI" id="CHEBI:43474"/>
        <dbReference type="ChEBI" id="CHEBI:456216"/>
        <dbReference type="EC" id="3.6.4.12"/>
    </reaction>
</comment>
<dbReference type="Proteomes" id="UP000815677">
    <property type="component" value="Unassembled WGS sequence"/>
</dbReference>
<dbReference type="SUPFAM" id="SSF50249">
    <property type="entry name" value="Nucleic acid-binding proteins"/>
    <property type="match status" value="1"/>
</dbReference>
<evidence type="ECO:0000256" key="5">
    <source>
        <dbReference type="RuleBase" id="RU365012"/>
    </source>
</evidence>
<dbReference type="InterPro" id="IPR033762">
    <property type="entry name" value="MCM_OB"/>
</dbReference>
<dbReference type="SMART" id="SM00350">
    <property type="entry name" value="MCM"/>
    <property type="match status" value="1"/>
</dbReference>
<comment type="similarity">
    <text evidence="4">Belongs to the MCM family.</text>
</comment>
<dbReference type="Pfam" id="PF00493">
    <property type="entry name" value="MCM"/>
    <property type="match status" value="1"/>
</dbReference>
<feature type="compositionally biased region" description="Acidic residues" evidence="6">
    <location>
        <begin position="592"/>
        <end position="601"/>
    </location>
</feature>
<dbReference type="Pfam" id="PF17207">
    <property type="entry name" value="MCM_OB"/>
    <property type="match status" value="1"/>
</dbReference>
<comment type="function">
    <text evidence="5">Acts as component of the MCM2-7 complex (MCM complex) which is the replicative helicase essential for 'once per cell cycle' DNA replication initiation and elongation in eukaryotic cells. The active ATPase sites in the MCM2-7 ring are formed through the interaction surfaces of two neighboring subunits such that a critical structure of a conserved arginine finger motif is provided in trans relative to the ATP-binding site of the Walker A box of the adjacent subunit. The six ATPase active sites, however, are likely to contribute differentially to the complex helicase activity.</text>
</comment>
<dbReference type="PRINTS" id="PR01663">
    <property type="entry name" value="MCMPROTEIN7"/>
</dbReference>
<feature type="compositionally biased region" description="Basic and acidic residues" evidence="6">
    <location>
        <begin position="582"/>
        <end position="591"/>
    </location>
</feature>
<dbReference type="EC" id="3.6.4.12" evidence="5"/>
<accession>A0ABQ0KW20</accession>
<reference evidence="8" key="1">
    <citation type="submission" date="2014-09" db="EMBL/GenBank/DDBJ databases">
        <title>Genome sequence of the luminous mushroom Mycena chlorophos for searching fungal bioluminescence genes.</title>
        <authorList>
            <person name="Tanaka Y."/>
            <person name="Kasuga D."/>
            <person name="Oba Y."/>
            <person name="Hase S."/>
            <person name="Sato K."/>
            <person name="Oba Y."/>
            <person name="Sakakibara Y."/>
        </authorList>
    </citation>
    <scope>NUCLEOTIDE SEQUENCE</scope>
</reference>
<sequence length="636" mass="70138">MAFADLRRRRVAHLARMGRLRVKERGHADSSIHSLPCVVKRNPSPNQFRGLGSRLVVHVRSRARQSPSVAAAHGDNVVLLSLSISSARSRRRQWTSRILKNRIWIARTCDSRQTPGTTSPYDQCPSPPIAVEMSRATRCLGFAPNPISTSAAMMQPPRSSPHKVLRPSPLGIAMTVRDVRSIHIGHLITGRGIVTRVSEVKPLLQVNAYTCDVCGSETFQEVTNKTFAPLYDCGNTEECQKNGVKGSLHMQMRTCRLKEKQCCDLDTTPEIEAAMDKLHDEDGLHSKLPESIAPETYGHSDVKKALLLLLVGGVTKLTGDGMKIRGDINICLMGDPGVAKSQLLKYISKIAPRGVYTTGKGFSGVGLTAAVMRDPVTDEMVLEGSALVLADNGICCISTTLNARTSILAAANPLYGRYNPKISSVENINLPAALLSRLDLLFLILDKPSRDADERLAQHVTCVHMHNTHERRGRPGVDETLFRESARNPPRRPNYIIDSYVQLRKAGKAAEERTNPIPTLPRGRSLACRVYAGKQRLDDGHDDEAAAGPDKSVVSQIFRLIKQMAGAGAPRRKAKRQRRMGKGPDRERDMDVDSDEDSDEYDGQQEVLLTIFKYGDLNVIIRVANNSKIRFVDTDS</sequence>
<feature type="compositionally biased region" description="Basic and acidic residues" evidence="6">
    <location>
        <begin position="468"/>
        <end position="486"/>
    </location>
</feature>
<keyword evidence="4" id="KW-0238">DNA-binding</keyword>
<keyword evidence="5" id="KW-0347">Helicase</keyword>
<protein>
    <recommendedName>
        <fullName evidence="5">DNA replication licensing factor MCM7</fullName>
        <ecNumber evidence="5">3.6.4.12</ecNumber>
    </recommendedName>
</protein>
<dbReference type="Gene3D" id="3.40.50.300">
    <property type="entry name" value="P-loop containing nucleotide triphosphate hydrolases"/>
    <property type="match status" value="2"/>
</dbReference>
<feature type="region of interest" description="Disordered" evidence="6">
    <location>
        <begin position="468"/>
        <end position="490"/>
    </location>
</feature>
<dbReference type="Gene3D" id="2.20.28.10">
    <property type="match status" value="1"/>
</dbReference>
<keyword evidence="2 4" id="KW-0067">ATP-binding</keyword>
<dbReference type="EMBL" id="DF838598">
    <property type="protein sequence ID" value="GAT43097.1"/>
    <property type="molecule type" value="Genomic_DNA"/>
</dbReference>
<feature type="domain" description="MCM C-terminal AAA(+) ATPase" evidence="7">
    <location>
        <begin position="284"/>
        <end position="460"/>
    </location>
</feature>
<dbReference type="Gene3D" id="2.40.50.140">
    <property type="entry name" value="Nucleic acid-binding proteins"/>
    <property type="match status" value="1"/>
</dbReference>
<dbReference type="InterPro" id="IPR031327">
    <property type="entry name" value="MCM"/>
</dbReference>
<comment type="subcellular location">
    <subcellularLocation>
        <location evidence="5">Nucleus</location>
    </subcellularLocation>
</comment>
<keyword evidence="5" id="KW-0539">Nucleus</keyword>
<evidence type="ECO:0000256" key="4">
    <source>
        <dbReference type="RuleBase" id="RU004070"/>
    </source>
</evidence>
<evidence type="ECO:0000313" key="9">
    <source>
        <dbReference type="Proteomes" id="UP000815677"/>
    </source>
</evidence>
<evidence type="ECO:0000256" key="6">
    <source>
        <dbReference type="SAM" id="MobiDB-lite"/>
    </source>
</evidence>
<dbReference type="PANTHER" id="PTHR11630">
    <property type="entry name" value="DNA REPLICATION LICENSING FACTOR MCM FAMILY MEMBER"/>
    <property type="match status" value="1"/>
</dbReference>
<dbReference type="SUPFAM" id="SSF52540">
    <property type="entry name" value="P-loop containing nucleoside triphosphate hydrolases"/>
    <property type="match status" value="1"/>
</dbReference>
<proteinExistence type="inferred from homology"/>
<keyword evidence="9" id="KW-1185">Reference proteome</keyword>
<evidence type="ECO:0000256" key="3">
    <source>
        <dbReference type="ARBA" id="ARBA00023306"/>
    </source>
</evidence>
<organism evidence="8 9">
    <name type="scientific">Mycena chlorophos</name>
    <name type="common">Agaric fungus</name>
    <name type="synonym">Agaricus chlorophos</name>
    <dbReference type="NCBI Taxonomy" id="658473"/>
    <lineage>
        <taxon>Eukaryota</taxon>
        <taxon>Fungi</taxon>
        <taxon>Dikarya</taxon>
        <taxon>Basidiomycota</taxon>
        <taxon>Agaricomycotina</taxon>
        <taxon>Agaricomycetes</taxon>
        <taxon>Agaricomycetidae</taxon>
        <taxon>Agaricales</taxon>
        <taxon>Marasmiineae</taxon>
        <taxon>Mycenaceae</taxon>
        <taxon>Mycena</taxon>
    </lineage>
</organism>
<dbReference type="InterPro" id="IPR027417">
    <property type="entry name" value="P-loop_NTPase"/>
</dbReference>
<evidence type="ECO:0000313" key="8">
    <source>
        <dbReference type="EMBL" id="GAT43097.1"/>
    </source>
</evidence>
<gene>
    <name evidence="5" type="primary">MCM7</name>
    <name evidence="8" type="ORF">MCHLO_00790</name>
</gene>
<dbReference type="InterPro" id="IPR008050">
    <property type="entry name" value="MCM7"/>
</dbReference>
<dbReference type="PRINTS" id="PR01657">
    <property type="entry name" value="MCMFAMILY"/>
</dbReference>